<evidence type="ECO:0000259" key="1">
    <source>
        <dbReference type="PROSITE" id="PS51462"/>
    </source>
</evidence>
<name>K2G1V2_9BACT</name>
<accession>K2G1V2</accession>
<dbReference type="Pfam" id="PF00293">
    <property type="entry name" value="NUDIX"/>
    <property type="match status" value="1"/>
</dbReference>
<dbReference type="EMBL" id="AMFJ01000360">
    <property type="protein sequence ID" value="EKE28212.1"/>
    <property type="molecule type" value="Genomic_DNA"/>
</dbReference>
<dbReference type="PROSITE" id="PS51462">
    <property type="entry name" value="NUDIX"/>
    <property type="match status" value="1"/>
</dbReference>
<protein>
    <submittedName>
        <fullName evidence="2">MutT/NUDIX family protein</fullName>
    </submittedName>
</protein>
<dbReference type="AlphaFoldDB" id="K2G1V2"/>
<comment type="caution">
    <text evidence="2">The sequence shown here is derived from an EMBL/GenBank/DDBJ whole genome shotgun (WGS) entry which is preliminary data.</text>
</comment>
<dbReference type="Gene3D" id="3.90.79.10">
    <property type="entry name" value="Nucleoside Triphosphate Pyrophosphohydrolase"/>
    <property type="match status" value="1"/>
</dbReference>
<dbReference type="PANTHER" id="PTHR16099:SF5">
    <property type="entry name" value="NUCLEOTIDE TRIPHOSPHATE DIPHOSPHATASE NUDT15"/>
    <property type="match status" value="1"/>
</dbReference>
<dbReference type="InterPro" id="IPR000086">
    <property type="entry name" value="NUDIX_hydrolase_dom"/>
</dbReference>
<dbReference type="SUPFAM" id="SSF55811">
    <property type="entry name" value="Nudix"/>
    <property type="match status" value="1"/>
</dbReference>
<dbReference type="GO" id="GO:0006203">
    <property type="term" value="P:dGTP catabolic process"/>
    <property type="evidence" value="ECO:0007669"/>
    <property type="project" value="TreeGrafter"/>
</dbReference>
<dbReference type="InterPro" id="IPR015797">
    <property type="entry name" value="NUDIX_hydrolase-like_dom_sf"/>
</dbReference>
<evidence type="ECO:0000313" key="2">
    <source>
        <dbReference type="EMBL" id="EKE28212.1"/>
    </source>
</evidence>
<dbReference type="GO" id="GO:0035539">
    <property type="term" value="F:8-oxo-7,8-dihydrodeoxyguanosine triphosphate pyrophosphatase activity"/>
    <property type="evidence" value="ECO:0007669"/>
    <property type="project" value="TreeGrafter"/>
</dbReference>
<sequence length="153" mass="18521">MILWTDCIWVGTGCMIVNADNQILLMKRSQQSKNQRWYWGLSGWTVEYWESFEEATKRETKEELDVDIKIIKLLSLTDHIIKDDKQHWVSPTYLAKIVWWEIKNLEPHKCDELKWFDLDSIPELLTEPARAAIDEFKERLKLWLYFKEIFDRI</sequence>
<gene>
    <name evidence="2" type="ORF">ACD_3C00086G0056</name>
</gene>
<feature type="domain" description="Nudix hydrolase" evidence="1">
    <location>
        <begin position="7"/>
        <end position="146"/>
    </location>
</feature>
<proteinExistence type="predicted"/>
<dbReference type="PANTHER" id="PTHR16099">
    <property type="entry name" value="8-OXO-DGTP DIPHOSPHATES NUDT15"/>
    <property type="match status" value="1"/>
</dbReference>
<dbReference type="GO" id="GO:0005829">
    <property type="term" value="C:cytosol"/>
    <property type="evidence" value="ECO:0007669"/>
    <property type="project" value="TreeGrafter"/>
</dbReference>
<organism evidence="2">
    <name type="scientific">uncultured bacterium</name>
    <name type="common">gcode 4</name>
    <dbReference type="NCBI Taxonomy" id="1234023"/>
    <lineage>
        <taxon>Bacteria</taxon>
        <taxon>environmental samples</taxon>
    </lineage>
</organism>
<reference evidence="2" key="1">
    <citation type="journal article" date="2012" name="Science">
        <title>Fermentation, hydrogen, and sulfur metabolism in multiple uncultivated bacterial phyla.</title>
        <authorList>
            <person name="Wrighton K.C."/>
            <person name="Thomas B.C."/>
            <person name="Sharon I."/>
            <person name="Miller C.S."/>
            <person name="Castelle C.J."/>
            <person name="VerBerkmoes N.C."/>
            <person name="Wilkins M.J."/>
            <person name="Hettich R.L."/>
            <person name="Lipton M.S."/>
            <person name="Williams K.H."/>
            <person name="Long P.E."/>
            <person name="Banfield J.F."/>
        </authorList>
    </citation>
    <scope>NUCLEOTIDE SEQUENCE [LARGE SCALE GENOMIC DNA]</scope>
</reference>